<dbReference type="PANTHER" id="PTHR48098:SF3">
    <property type="entry name" value="IRON(III) ENTEROBACTIN ESTERASE"/>
    <property type="match status" value="1"/>
</dbReference>
<keyword evidence="2" id="KW-1185">Reference proteome</keyword>
<dbReference type="EMBL" id="QWKZ01000002">
    <property type="protein sequence ID" value="RIH90006.1"/>
    <property type="molecule type" value="Genomic_DNA"/>
</dbReference>
<dbReference type="RefSeq" id="WP_119358846.1">
    <property type="nucleotide sequence ID" value="NZ_QWKZ01000002.1"/>
</dbReference>
<dbReference type="OrthoDB" id="9775130at2"/>
<organism evidence="1 2">
    <name type="scientific">Meiothermus luteus</name>
    <dbReference type="NCBI Taxonomy" id="2026184"/>
    <lineage>
        <taxon>Bacteria</taxon>
        <taxon>Thermotogati</taxon>
        <taxon>Deinococcota</taxon>
        <taxon>Deinococci</taxon>
        <taxon>Thermales</taxon>
        <taxon>Thermaceae</taxon>
        <taxon>Meiothermus</taxon>
    </lineage>
</organism>
<evidence type="ECO:0000313" key="1">
    <source>
        <dbReference type="EMBL" id="RIH90006.1"/>
    </source>
</evidence>
<dbReference type="SUPFAM" id="SSF53474">
    <property type="entry name" value="alpha/beta-Hydrolases"/>
    <property type="match status" value="1"/>
</dbReference>
<dbReference type="PANTHER" id="PTHR48098">
    <property type="entry name" value="ENTEROCHELIN ESTERASE-RELATED"/>
    <property type="match status" value="1"/>
</dbReference>
<dbReference type="InterPro" id="IPR050583">
    <property type="entry name" value="Mycobacterial_A85_antigen"/>
</dbReference>
<name>A0A399F2V4_9DEIN</name>
<gene>
    <name evidence="1" type="ORF">Mlute_00125</name>
</gene>
<dbReference type="Pfam" id="PF00756">
    <property type="entry name" value="Esterase"/>
    <property type="match status" value="1"/>
</dbReference>
<proteinExistence type="predicted"/>
<dbReference type="InterPro" id="IPR000801">
    <property type="entry name" value="Esterase-like"/>
</dbReference>
<dbReference type="AlphaFoldDB" id="A0A399F2V4"/>
<dbReference type="Proteomes" id="UP000265800">
    <property type="component" value="Unassembled WGS sequence"/>
</dbReference>
<dbReference type="InterPro" id="IPR029058">
    <property type="entry name" value="AB_hydrolase_fold"/>
</dbReference>
<protein>
    <submittedName>
        <fullName evidence="1">Putative esterase</fullName>
    </submittedName>
</protein>
<reference evidence="1 2" key="1">
    <citation type="submission" date="2018-08" db="EMBL/GenBank/DDBJ databases">
        <title>Meiothermus luteus KCTC 52599 genome sequencing project.</title>
        <authorList>
            <person name="Da Costa M.S."/>
            <person name="Albuquerque L."/>
            <person name="Raposo P."/>
            <person name="Froufe H.J.C."/>
            <person name="Barroso C.S."/>
            <person name="Egas C."/>
        </authorList>
    </citation>
    <scope>NUCLEOTIDE SEQUENCE [LARGE SCALE GENOMIC DNA]</scope>
    <source>
        <strain evidence="1 2">KCTC 52599</strain>
    </source>
</reference>
<sequence length="246" mass="28772">MHTEYHKWYSPHLGQEMELKVYGHYGQPIVVFPAQNGRWYDWEGHGGMVEACGYLLEAGRIKFICVDGIDWQSWTNQSVPPWERARRHNDYDAYIMGEVVPFVQKNTGLPTMWLTGCSMGAFHAANFFFKHPEAFDGVIALSGLYQVRGFVGDEGGMDAYFNSPLWYLANMHDEALLERYRHGKKIVFVVGQGRWEEECIADTRAMERVLAEKRIPALVEYWGHDVDHDWPWWRRMLPYYLERLGV</sequence>
<accession>A0A399F2V4</accession>
<dbReference type="Gene3D" id="3.40.50.1820">
    <property type="entry name" value="alpha/beta hydrolase"/>
    <property type="match status" value="1"/>
</dbReference>
<comment type="caution">
    <text evidence="1">The sequence shown here is derived from an EMBL/GenBank/DDBJ whole genome shotgun (WGS) entry which is preliminary data.</text>
</comment>
<evidence type="ECO:0000313" key="2">
    <source>
        <dbReference type="Proteomes" id="UP000265800"/>
    </source>
</evidence>